<dbReference type="AlphaFoldDB" id="A0AB39VKN9"/>
<gene>
    <name evidence="1" type="ORF">AB3G37_16460</name>
</gene>
<organism evidence="1">
    <name type="scientific">Rouxiella sp. WC2420</name>
    <dbReference type="NCBI Taxonomy" id="3234145"/>
    <lineage>
        <taxon>Bacteria</taxon>
        <taxon>Pseudomonadati</taxon>
        <taxon>Pseudomonadota</taxon>
        <taxon>Gammaproteobacteria</taxon>
        <taxon>Enterobacterales</taxon>
        <taxon>Yersiniaceae</taxon>
        <taxon>Rouxiella</taxon>
    </lineage>
</organism>
<sequence length="90" mass="9912">MINQKEVGVQVAARTPVCASSSLWNNHRLDSLSDPLSKPQIRCLPLCGKGDSYRYVGNVQGVDEVINYPDLPAIVEAKRVQLIREYGASL</sequence>
<dbReference type="RefSeq" id="WP_369788500.1">
    <property type="nucleotide sequence ID" value="NZ_CP165628.1"/>
</dbReference>
<proteinExistence type="predicted"/>
<accession>A0AB39VKN9</accession>
<name>A0AB39VKN9_9GAMM</name>
<reference evidence="1" key="1">
    <citation type="submission" date="2024-07" db="EMBL/GenBank/DDBJ databases">
        <authorList>
            <person name="Biller S.J."/>
        </authorList>
    </citation>
    <scope>NUCLEOTIDE SEQUENCE</scope>
    <source>
        <strain evidence="1">WC2420</strain>
    </source>
</reference>
<evidence type="ECO:0000313" key="1">
    <source>
        <dbReference type="EMBL" id="XDU71143.1"/>
    </source>
</evidence>
<protein>
    <submittedName>
        <fullName evidence="1">Uncharacterized protein</fullName>
    </submittedName>
</protein>
<dbReference type="EMBL" id="CP165628">
    <property type="protein sequence ID" value="XDU71143.1"/>
    <property type="molecule type" value="Genomic_DNA"/>
</dbReference>